<keyword evidence="7" id="KW-0808">Transferase</keyword>
<dbReference type="SMART" id="SM00642">
    <property type="entry name" value="Aamy"/>
    <property type="match status" value="1"/>
</dbReference>
<reference evidence="17 18" key="1">
    <citation type="submission" date="2024-01" db="EMBL/GenBank/DDBJ databases">
        <title>Uliginosibacterium soil sp. nov.</title>
        <authorList>
            <person name="Lv Y."/>
        </authorList>
    </citation>
    <scope>NUCLEOTIDE SEQUENCE [LARGE SCALE GENOMIC DNA]</scope>
    <source>
        <strain evidence="17 18">H3</strain>
    </source>
</reference>
<evidence type="ECO:0000256" key="11">
    <source>
        <dbReference type="ARBA" id="ARBA00022840"/>
    </source>
</evidence>
<dbReference type="Pfam" id="PF18085">
    <property type="entry name" value="Mak_N_cap"/>
    <property type="match status" value="1"/>
</dbReference>
<dbReference type="SUPFAM" id="SSF56112">
    <property type="entry name" value="Protein kinase-like (PK-like)"/>
    <property type="match status" value="1"/>
</dbReference>
<dbReference type="RefSeq" id="WP_327598425.1">
    <property type="nucleotide sequence ID" value="NZ_JAYXHS010000001.1"/>
</dbReference>
<dbReference type="InterPro" id="IPR012810">
    <property type="entry name" value="TreS/a-amylase_N"/>
</dbReference>
<evidence type="ECO:0000256" key="8">
    <source>
        <dbReference type="ARBA" id="ARBA00022723"/>
    </source>
</evidence>
<evidence type="ECO:0000313" key="17">
    <source>
        <dbReference type="EMBL" id="MEC5385470.1"/>
    </source>
</evidence>
<keyword evidence="10" id="KW-0106">Calcium</keyword>
<dbReference type="SUPFAM" id="SSF51011">
    <property type="entry name" value="Glycosyl hydrolase domain"/>
    <property type="match status" value="1"/>
</dbReference>
<dbReference type="Gene3D" id="3.90.400.10">
    <property type="entry name" value="Oligo-1,6-glucosidase, Domain 2"/>
    <property type="match status" value="1"/>
</dbReference>
<dbReference type="Proteomes" id="UP001331561">
    <property type="component" value="Unassembled WGS sequence"/>
</dbReference>
<evidence type="ECO:0000256" key="1">
    <source>
        <dbReference type="ARBA" id="ARBA00001595"/>
    </source>
</evidence>
<dbReference type="Gene3D" id="3.90.1200.10">
    <property type="match status" value="1"/>
</dbReference>
<evidence type="ECO:0000256" key="10">
    <source>
        <dbReference type="ARBA" id="ARBA00022837"/>
    </source>
</evidence>
<comment type="catalytic activity">
    <reaction evidence="15">
        <text>D-maltose + ATP = alpha-maltose 1-phosphate + ADP + H(+)</text>
        <dbReference type="Rhea" id="RHEA:31915"/>
        <dbReference type="ChEBI" id="CHEBI:15378"/>
        <dbReference type="ChEBI" id="CHEBI:17306"/>
        <dbReference type="ChEBI" id="CHEBI:30616"/>
        <dbReference type="ChEBI" id="CHEBI:63576"/>
        <dbReference type="ChEBI" id="CHEBI:456216"/>
        <dbReference type="EC" id="2.7.1.175"/>
    </reaction>
</comment>
<dbReference type="EMBL" id="JAYXHS010000001">
    <property type="protein sequence ID" value="MEC5385470.1"/>
    <property type="molecule type" value="Genomic_DNA"/>
</dbReference>
<dbReference type="Gene3D" id="2.60.40.1180">
    <property type="entry name" value="Golgi alpha-mannosidase II"/>
    <property type="match status" value="1"/>
</dbReference>
<dbReference type="EC" id="2.7.1.175" evidence="4"/>
<protein>
    <recommendedName>
        <fullName evidence="6">Maltokinase</fullName>
        <ecNumber evidence="4">2.7.1.175</ecNumber>
        <ecNumber evidence="5">5.4.99.16</ecNumber>
    </recommendedName>
    <alternativeName>
        <fullName evidence="14">Maltose alpha-D-glucosyltransferase</fullName>
    </alternativeName>
    <alternativeName>
        <fullName evidence="13">Maltose-1-phosphate synthase</fullName>
    </alternativeName>
</protein>
<dbReference type="InterPro" id="IPR012811">
    <property type="entry name" value="TreS_maltokin_C_dom"/>
</dbReference>
<dbReference type="InterPro" id="IPR011009">
    <property type="entry name" value="Kinase-like_dom_sf"/>
</dbReference>
<organism evidence="17 18">
    <name type="scientific">Uliginosibacterium silvisoli</name>
    <dbReference type="NCBI Taxonomy" id="3114758"/>
    <lineage>
        <taxon>Bacteria</taxon>
        <taxon>Pseudomonadati</taxon>
        <taxon>Pseudomonadota</taxon>
        <taxon>Betaproteobacteria</taxon>
        <taxon>Rhodocyclales</taxon>
        <taxon>Zoogloeaceae</taxon>
        <taxon>Uliginosibacterium</taxon>
    </lineage>
</organism>
<evidence type="ECO:0000256" key="13">
    <source>
        <dbReference type="ARBA" id="ARBA00031251"/>
    </source>
</evidence>
<evidence type="ECO:0000256" key="7">
    <source>
        <dbReference type="ARBA" id="ARBA00022679"/>
    </source>
</evidence>
<sequence length="1124" mass="126883">MNDAITLSTIETLATNDETGPTATGLHTDTASDPLWYKDAVIYELHIKAYADANGDGIGDFRGLTQHLDHVQSLGVNTIWLLPFYPSPLRDDGYDVANYEDVHPSYGTLDDFRAFVAEAHRRGLRVITELVVNHTSDQHPWFQAARKAPKGSPERDFYVWSDDNTLYSGTRIIFTDTEKSNWTWDEVAGQYFWHRFFSHQPDLNFDNPAVLEAVLKTMEFWLDTGVDGFRLDAIPYLIERDGTSNENLRETHDVIKAIRARIEANYPGRLLLAEANMWPEDVREYFGEADECQMAYHFPLMPRMYMAIAQEDRHPVVEILAQTPEIPDTCQWAVFLRNHDELTLEMVTSKERDYMYRMYASDARARINLGIRRRLAPLLENDRARIELMNGMLLSMPGTPVLYYGDEIGMGDNIFLGDRDGVRTPMQWTSDRNGGFSRADPQRLYLPPIQDPIYGFEAVNVEAQAREPSSLMNWTKRMLAVRSATRAFGRGRFGMLHPGNRKVLAYVREHDDDAVLCVFNLSRVAQPVELDLSAYRGRVPVEMLGRSAFPPIGDHPYLLTLPAYGFFWFRLSHDAIPPQWHTERLAAEDLPVLVLFDGWNSFFRSRVVPWRMGMAEKTRNQLERELMPQFMLRQRWYAAKGEALQRSALSAHVMLEAQGAQWLLPMLDTEGAGKPARYFVPLAIAFEEDDEERVRALAPVAAAKVRQQATMGVLADAMGDVPFCRAVVEAIGAGRQITGEGGRMLFTPTRAFGDVTAGALQGELALQRLTTSSNSVSLLGEKLFLKCYRHVRAGIAPEVEMGRYLTDVVHYENCVPVAGSVEFHTDDGQIWCVALLQACVVNQGDAWSFTVAQLARLLESRSGFDDVSQEDLNAMAERLQILARRIAELHIALARRTGTPAFEPEPITAADLGAWAAQVREEFNHTFGLLQQRSAGLNAPMAALAAQVDTLQSTLLARIDKVATATPRGLKTRLHGDLHLQQILVARDDFLIIDFEGEPQRSMEERRARHSALRDVAGMLRSFDYARHTALHQTAQGSVDLEQLAPLARQWERRMRQAFLHTYCEVVVAAGLYPDAAAFKDTRALLDMFELEKALYELRYELDNRPDWVAVPLAGIAALAEITD</sequence>
<dbReference type="SUPFAM" id="SSF51445">
    <property type="entry name" value="(Trans)glycosidases"/>
    <property type="match status" value="1"/>
</dbReference>
<dbReference type="Pfam" id="PF00128">
    <property type="entry name" value="Alpha-amylase"/>
    <property type="match status" value="1"/>
</dbReference>
<dbReference type="EC" id="5.4.99.16" evidence="5"/>
<evidence type="ECO:0000256" key="14">
    <source>
        <dbReference type="ARBA" id="ARBA00031378"/>
    </source>
</evidence>
<evidence type="ECO:0000256" key="6">
    <source>
        <dbReference type="ARBA" id="ARBA00013882"/>
    </source>
</evidence>
<evidence type="ECO:0000256" key="9">
    <source>
        <dbReference type="ARBA" id="ARBA00022741"/>
    </source>
</evidence>
<dbReference type="InterPro" id="IPR017853">
    <property type="entry name" value="GH"/>
</dbReference>
<comment type="catalytic activity">
    <reaction evidence="1">
        <text>D-maltose = alpha,alpha-trehalose</text>
        <dbReference type="Rhea" id="RHEA:15145"/>
        <dbReference type="ChEBI" id="CHEBI:16551"/>
        <dbReference type="ChEBI" id="CHEBI:17306"/>
        <dbReference type="EC" id="5.4.99.16"/>
    </reaction>
</comment>
<proteinExistence type="inferred from homology"/>
<dbReference type="NCBIfam" id="TIGR02456">
    <property type="entry name" value="treS_nterm"/>
    <property type="match status" value="1"/>
</dbReference>
<dbReference type="InterPro" id="IPR006047">
    <property type="entry name" value="GH13_cat_dom"/>
</dbReference>
<evidence type="ECO:0000259" key="16">
    <source>
        <dbReference type="SMART" id="SM00642"/>
    </source>
</evidence>
<dbReference type="InterPro" id="IPR032091">
    <property type="entry name" value="Malt_amylase-like_C"/>
</dbReference>
<keyword evidence="9" id="KW-0547">Nucleotide-binding</keyword>
<comment type="similarity">
    <text evidence="3">Belongs to the aminoglycoside phosphotransferase family.</text>
</comment>
<keyword evidence="8" id="KW-0479">Metal-binding</keyword>
<dbReference type="NCBIfam" id="TIGR02457">
    <property type="entry name" value="TreS_Cterm"/>
    <property type="match status" value="1"/>
</dbReference>
<evidence type="ECO:0000256" key="4">
    <source>
        <dbReference type="ARBA" id="ARBA00011962"/>
    </source>
</evidence>
<evidence type="ECO:0000256" key="2">
    <source>
        <dbReference type="ARBA" id="ARBA00005496"/>
    </source>
</evidence>
<keyword evidence="11" id="KW-0067">ATP-binding</keyword>
<feature type="domain" description="Glycosyl hydrolase family 13 catalytic" evidence="16">
    <location>
        <begin position="44"/>
        <end position="443"/>
    </location>
</feature>
<evidence type="ECO:0000313" key="18">
    <source>
        <dbReference type="Proteomes" id="UP001331561"/>
    </source>
</evidence>
<comment type="similarity">
    <text evidence="2">Belongs to the glycosyl hydrolase 13 family. TreS subfamily.</text>
</comment>
<comment type="caution">
    <text evidence="17">The sequence shown here is derived from an EMBL/GenBank/DDBJ whole genome shotgun (WGS) entry which is preliminary data.</text>
</comment>
<dbReference type="CDD" id="cd11334">
    <property type="entry name" value="AmyAc_TreS"/>
    <property type="match status" value="1"/>
</dbReference>
<evidence type="ECO:0000256" key="5">
    <source>
        <dbReference type="ARBA" id="ARBA00012619"/>
    </source>
</evidence>
<dbReference type="Gene3D" id="3.20.20.80">
    <property type="entry name" value="Glycosidases"/>
    <property type="match status" value="1"/>
</dbReference>
<dbReference type="InterPro" id="IPR013780">
    <property type="entry name" value="Glyco_hydro_b"/>
</dbReference>
<evidence type="ECO:0000256" key="3">
    <source>
        <dbReference type="ARBA" id="ARBA00006219"/>
    </source>
</evidence>
<evidence type="ECO:0000256" key="12">
    <source>
        <dbReference type="ARBA" id="ARBA00023235"/>
    </source>
</evidence>
<dbReference type="PANTHER" id="PTHR10357">
    <property type="entry name" value="ALPHA-AMYLASE FAMILY MEMBER"/>
    <property type="match status" value="1"/>
</dbReference>
<keyword evidence="18" id="KW-1185">Reference proteome</keyword>
<dbReference type="InterPro" id="IPR040999">
    <property type="entry name" value="Mak_N_cap"/>
</dbReference>
<dbReference type="Pfam" id="PF16657">
    <property type="entry name" value="Malt_amylase_C"/>
    <property type="match status" value="1"/>
</dbReference>
<gene>
    <name evidence="17" type="primary">treS</name>
    <name evidence="17" type="ORF">VVD49_07020</name>
</gene>
<evidence type="ECO:0000256" key="15">
    <source>
        <dbReference type="ARBA" id="ARBA00049067"/>
    </source>
</evidence>
<name>A0ABU6K366_9RHOO</name>
<keyword evidence="12 17" id="KW-0413">Isomerase</keyword>
<dbReference type="InterPro" id="IPR045857">
    <property type="entry name" value="O16G_dom_2"/>
</dbReference>
<dbReference type="GO" id="GO:0047471">
    <property type="term" value="F:maltose alpha-D-glucosyltransferase activity"/>
    <property type="evidence" value="ECO:0007669"/>
    <property type="project" value="UniProtKB-EC"/>
</dbReference>
<dbReference type="PANTHER" id="PTHR10357:SF219">
    <property type="entry name" value="MALTOSE ALPHA-D-GLUCOSYLTRANSFERASE"/>
    <property type="match status" value="1"/>
</dbReference>
<accession>A0ABU6K366</accession>